<dbReference type="SUPFAM" id="SSF82185">
    <property type="entry name" value="Histone H3 K4-specific methyltransferase SET7/9 N-terminal domain"/>
    <property type="match status" value="1"/>
</dbReference>
<dbReference type="GO" id="GO:0098797">
    <property type="term" value="C:plasma membrane protein complex"/>
    <property type="evidence" value="ECO:0007669"/>
    <property type="project" value="TreeGrafter"/>
</dbReference>
<dbReference type="NCBIfam" id="TIGR01352">
    <property type="entry name" value="tonB_Cterm"/>
    <property type="match status" value="1"/>
</dbReference>
<dbReference type="RefSeq" id="WP_126696353.1">
    <property type="nucleotide sequence ID" value="NZ_RXOF01000024.1"/>
</dbReference>
<comment type="caution">
    <text evidence="12">The sequence shown here is derived from an EMBL/GenBank/DDBJ whole genome shotgun (WGS) entry which is preliminary data.</text>
</comment>
<proteinExistence type="inferred from homology"/>
<keyword evidence="6" id="KW-0812">Transmembrane</keyword>
<evidence type="ECO:0000256" key="5">
    <source>
        <dbReference type="ARBA" id="ARBA00022519"/>
    </source>
</evidence>
<dbReference type="Gene3D" id="3.90.930.1">
    <property type="match status" value="1"/>
</dbReference>
<accession>A0A3S0H0J3</accession>
<dbReference type="SUPFAM" id="SSF74653">
    <property type="entry name" value="TolA/TonB C-terminal domain"/>
    <property type="match status" value="1"/>
</dbReference>
<reference evidence="12 13" key="1">
    <citation type="submission" date="2018-12" db="EMBL/GenBank/DDBJ databases">
        <title>Hymenobacter gummosus sp. nov., isolated from a spring.</title>
        <authorList>
            <person name="Nie L."/>
        </authorList>
    </citation>
    <scope>NUCLEOTIDE SEQUENCE [LARGE SCALE GENOMIC DNA]</scope>
    <source>
        <strain evidence="12 13">KCTC 52166</strain>
    </source>
</reference>
<evidence type="ECO:0000256" key="7">
    <source>
        <dbReference type="ARBA" id="ARBA00022927"/>
    </source>
</evidence>
<evidence type="ECO:0000313" key="12">
    <source>
        <dbReference type="EMBL" id="RTQ44871.1"/>
    </source>
</evidence>
<dbReference type="GO" id="GO:0031992">
    <property type="term" value="F:energy transducer activity"/>
    <property type="evidence" value="ECO:0007669"/>
    <property type="project" value="TreeGrafter"/>
</dbReference>
<keyword evidence="7" id="KW-0653">Protein transport</keyword>
<evidence type="ECO:0000256" key="6">
    <source>
        <dbReference type="ARBA" id="ARBA00022692"/>
    </source>
</evidence>
<evidence type="ECO:0000256" key="9">
    <source>
        <dbReference type="ARBA" id="ARBA00023136"/>
    </source>
</evidence>
<keyword evidence="8" id="KW-1133">Transmembrane helix</keyword>
<dbReference type="EMBL" id="RXOF01000024">
    <property type="protein sequence ID" value="RTQ44871.1"/>
    <property type="molecule type" value="Genomic_DNA"/>
</dbReference>
<sequence>MLRPAILLLPALLSLLPLRPAAAQAPPRAYFTAAGRRTASPDSAAYYTLTQRQGAGGTVTTYRPDGRRLHRETYSNLAASRLHGPSTSWTDGRRTALLSYQRGQLHGLAQSWYPDGRRRWQLPYQRGQRHGAWRVWNAAGQLIRLETYRRGQLIGRRCFTAAGHDTAYFEPNQPAGFEGGAEALQRWVKQELKYPALALRNQVEGRVFVRFRIDEQGRVQAPRVRKGIGAGCDEAALRVVEKMPRWRPAWREGLPAASEYELPLEFYLQ</sequence>
<dbReference type="PANTHER" id="PTHR33446:SF2">
    <property type="entry name" value="PROTEIN TONB"/>
    <property type="match status" value="1"/>
</dbReference>
<keyword evidence="9" id="KW-0472">Membrane</keyword>
<dbReference type="Proteomes" id="UP000282184">
    <property type="component" value="Unassembled WGS sequence"/>
</dbReference>
<keyword evidence="13" id="KW-1185">Reference proteome</keyword>
<dbReference type="InterPro" id="IPR006260">
    <property type="entry name" value="TonB/TolA_C"/>
</dbReference>
<evidence type="ECO:0000256" key="8">
    <source>
        <dbReference type="ARBA" id="ARBA00022989"/>
    </source>
</evidence>
<evidence type="ECO:0000256" key="2">
    <source>
        <dbReference type="ARBA" id="ARBA00006555"/>
    </source>
</evidence>
<dbReference type="Pfam" id="PF03544">
    <property type="entry name" value="TonB_C"/>
    <property type="match status" value="1"/>
</dbReference>
<feature type="chain" id="PRO_5018555687" evidence="10">
    <location>
        <begin position="24"/>
        <end position="269"/>
    </location>
</feature>
<dbReference type="Gene3D" id="3.30.1150.10">
    <property type="match status" value="1"/>
</dbReference>
<evidence type="ECO:0000256" key="3">
    <source>
        <dbReference type="ARBA" id="ARBA00022448"/>
    </source>
</evidence>
<organism evidence="12 13">
    <name type="scientific">Hymenobacter gummosus</name>
    <dbReference type="NCBI Taxonomy" id="1776032"/>
    <lineage>
        <taxon>Bacteria</taxon>
        <taxon>Pseudomonadati</taxon>
        <taxon>Bacteroidota</taxon>
        <taxon>Cytophagia</taxon>
        <taxon>Cytophagales</taxon>
        <taxon>Hymenobacteraceae</taxon>
        <taxon>Hymenobacter</taxon>
    </lineage>
</organism>
<gene>
    <name evidence="12" type="ORF">EJV47_27075</name>
</gene>
<evidence type="ECO:0000256" key="1">
    <source>
        <dbReference type="ARBA" id="ARBA00004383"/>
    </source>
</evidence>
<dbReference type="AlphaFoldDB" id="A0A3S0H0J3"/>
<feature type="domain" description="TonB C-terminal" evidence="11">
    <location>
        <begin position="179"/>
        <end position="269"/>
    </location>
</feature>
<comment type="similarity">
    <text evidence="2">Belongs to the TonB family.</text>
</comment>
<dbReference type="PROSITE" id="PS52015">
    <property type="entry name" value="TONB_CTD"/>
    <property type="match status" value="1"/>
</dbReference>
<dbReference type="InterPro" id="IPR037682">
    <property type="entry name" value="TonB_C"/>
</dbReference>
<dbReference type="GO" id="GO:0015031">
    <property type="term" value="P:protein transport"/>
    <property type="evidence" value="ECO:0007669"/>
    <property type="project" value="UniProtKB-KW"/>
</dbReference>
<evidence type="ECO:0000256" key="4">
    <source>
        <dbReference type="ARBA" id="ARBA00022475"/>
    </source>
</evidence>
<evidence type="ECO:0000256" key="10">
    <source>
        <dbReference type="SAM" id="SignalP"/>
    </source>
</evidence>
<comment type="subcellular location">
    <subcellularLocation>
        <location evidence="1">Cell inner membrane</location>
        <topology evidence="1">Single-pass membrane protein</topology>
        <orientation evidence="1">Periplasmic side</orientation>
    </subcellularLocation>
</comment>
<feature type="signal peptide" evidence="10">
    <location>
        <begin position="1"/>
        <end position="23"/>
    </location>
</feature>
<keyword evidence="3" id="KW-0813">Transport</keyword>
<protein>
    <submittedName>
        <fullName evidence="12">TonB family protein</fullName>
    </submittedName>
</protein>
<dbReference type="InterPro" id="IPR051045">
    <property type="entry name" value="TonB-dependent_transducer"/>
</dbReference>
<dbReference type="GO" id="GO:0055085">
    <property type="term" value="P:transmembrane transport"/>
    <property type="evidence" value="ECO:0007669"/>
    <property type="project" value="InterPro"/>
</dbReference>
<keyword evidence="5" id="KW-0997">Cell inner membrane</keyword>
<dbReference type="OrthoDB" id="9812355at2"/>
<evidence type="ECO:0000259" key="11">
    <source>
        <dbReference type="PROSITE" id="PS52015"/>
    </source>
</evidence>
<keyword evidence="10" id="KW-0732">Signal</keyword>
<dbReference type="PANTHER" id="PTHR33446">
    <property type="entry name" value="PROTEIN TONB-RELATED"/>
    <property type="match status" value="1"/>
</dbReference>
<evidence type="ECO:0000313" key="13">
    <source>
        <dbReference type="Proteomes" id="UP000282184"/>
    </source>
</evidence>
<name>A0A3S0H0J3_9BACT</name>
<keyword evidence="4" id="KW-1003">Cell membrane</keyword>